<protein>
    <submittedName>
        <fullName evidence="3">PPOX class F420-dependent oxidoreductase</fullName>
    </submittedName>
</protein>
<reference evidence="3 4" key="2">
    <citation type="submission" date="2023-11" db="EMBL/GenBank/DDBJ databases">
        <authorList>
            <person name="Lara A.C."/>
            <person name="Chronakova A."/>
        </authorList>
    </citation>
    <scope>NUCLEOTIDE SEQUENCE [LARGE SCALE GENOMIC DNA]</scope>
    <source>
        <strain evidence="3 4">BCCO 10_0856</strain>
    </source>
</reference>
<evidence type="ECO:0000256" key="1">
    <source>
        <dbReference type="ARBA" id="ARBA00023002"/>
    </source>
</evidence>
<reference evidence="3 4" key="1">
    <citation type="submission" date="2023-11" db="EMBL/GenBank/DDBJ databases">
        <title>Lentzea sokolovensis, sp. nov., Lentzea kristufkii, sp. nov., and Lentzea miocenensis, sp. nov., rare actinobacteria from Sokolov Coal Basin, Miocene lacustrine sediment, Czech Republic.</title>
        <authorList>
            <person name="Lara A."/>
            <person name="Kotroba L."/>
            <person name="Nouioui I."/>
            <person name="Neumann-Schaal M."/>
            <person name="Mast Y."/>
            <person name="Chronakova A."/>
        </authorList>
    </citation>
    <scope>NUCLEOTIDE SEQUENCE [LARGE SCALE GENOMIC DNA]</scope>
    <source>
        <strain evidence="3 4">BCCO 10_0856</strain>
    </source>
</reference>
<dbReference type="NCBIfam" id="TIGR03618">
    <property type="entry name" value="Rv1155_F420"/>
    <property type="match status" value="1"/>
</dbReference>
<proteinExistence type="predicted"/>
<dbReference type="Gene3D" id="2.30.110.10">
    <property type="entry name" value="Electron Transport, Fmn-binding Protein, Chain A"/>
    <property type="match status" value="1"/>
</dbReference>
<dbReference type="Proteomes" id="UP001285521">
    <property type="component" value="Unassembled WGS sequence"/>
</dbReference>
<accession>A0ABU4T8W7</accession>
<comment type="caution">
    <text evidence="3">The sequence shown here is derived from an EMBL/GenBank/DDBJ whole genome shotgun (WGS) entry which is preliminary data.</text>
</comment>
<dbReference type="Pfam" id="PF01243">
    <property type="entry name" value="PNPOx_N"/>
    <property type="match status" value="1"/>
</dbReference>
<dbReference type="SUPFAM" id="SSF50475">
    <property type="entry name" value="FMN-binding split barrel"/>
    <property type="match status" value="1"/>
</dbReference>
<dbReference type="EMBL" id="JAXAVW010000028">
    <property type="protein sequence ID" value="MDX8034611.1"/>
    <property type="molecule type" value="Genomic_DNA"/>
</dbReference>
<keyword evidence="4" id="KW-1185">Reference proteome</keyword>
<keyword evidence="1" id="KW-0560">Oxidoreductase</keyword>
<evidence type="ECO:0000313" key="4">
    <source>
        <dbReference type="Proteomes" id="UP001285521"/>
    </source>
</evidence>
<dbReference type="InterPro" id="IPR052019">
    <property type="entry name" value="F420H2_bilvrd_red/Heme_oxyg"/>
</dbReference>
<dbReference type="InterPro" id="IPR019920">
    <property type="entry name" value="F420-binding_dom_put"/>
</dbReference>
<dbReference type="PANTHER" id="PTHR35176:SF2">
    <property type="entry name" value="F420H(2)-DEPENDENT REDUCTASE RV1155"/>
    <property type="match status" value="1"/>
</dbReference>
<evidence type="ECO:0000259" key="2">
    <source>
        <dbReference type="Pfam" id="PF01243"/>
    </source>
</evidence>
<gene>
    <name evidence="3" type="ORF">SK803_30710</name>
</gene>
<sequence length="148" mass="16358">MRTSSRLAKMMAMDLDQAREVLRSQHRAVFCALKSDGTPAMSPVLVALDDNGDVLVSTRATAYKTKQVQRDPNVSLCVLPDSFFGRWIQINGTATVVPLPEAMDLLVGHYRTISGEHPDWNGYRASMKREQRVVLRISLTGAGPDRTG</sequence>
<evidence type="ECO:0000313" key="3">
    <source>
        <dbReference type="EMBL" id="MDX8034611.1"/>
    </source>
</evidence>
<name>A0ABU4T8W7_9PSEU</name>
<dbReference type="InterPro" id="IPR012349">
    <property type="entry name" value="Split_barrel_FMN-bd"/>
</dbReference>
<dbReference type="RefSeq" id="WP_319969627.1">
    <property type="nucleotide sequence ID" value="NZ_JAXAVW010000028.1"/>
</dbReference>
<dbReference type="PANTHER" id="PTHR35176">
    <property type="entry name" value="HEME OXYGENASE HI_0854-RELATED"/>
    <property type="match status" value="1"/>
</dbReference>
<dbReference type="InterPro" id="IPR011576">
    <property type="entry name" value="Pyridox_Oxase_N"/>
</dbReference>
<feature type="domain" description="Pyridoxamine 5'-phosphate oxidase N-terminal" evidence="2">
    <location>
        <begin position="16"/>
        <end position="139"/>
    </location>
</feature>
<organism evidence="3 4">
    <name type="scientific">Lentzea miocenica</name>
    <dbReference type="NCBI Taxonomy" id="3095431"/>
    <lineage>
        <taxon>Bacteria</taxon>
        <taxon>Bacillati</taxon>
        <taxon>Actinomycetota</taxon>
        <taxon>Actinomycetes</taxon>
        <taxon>Pseudonocardiales</taxon>
        <taxon>Pseudonocardiaceae</taxon>
        <taxon>Lentzea</taxon>
    </lineage>
</organism>